<comment type="caution">
    <text evidence="1">The sequence shown here is derived from an EMBL/GenBank/DDBJ whole genome shotgun (WGS) entry which is preliminary data.</text>
</comment>
<dbReference type="EMBL" id="JASPKY010000114">
    <property type="protein sequence ID" value="KAK9736388.1"/>
    <property type="molecule type" value="Genomic_DNA"/>
</dbReference>
<protein>
    <submittedName>
        <fullName evidence="1">Uncharacterized protein</fullName>
    </submittedName>
</protein>
<sequence length="86" mass="9765">MEKKMTKELNLTNATHSWQMFKQRLKDMKVFVKQEKPDNGKVALLNAVGEEALNLFNKFGLDYETCKLEDVTSASNAQLSPKSNSI</sequence>
<evidence type="ECO:0000313" key="2">
    <source>
        <dbReference type="Proteomes" id="UP001458880"/>
    </source>
</evidence>
<organism evidence="1 2">
    <name type="scientific">Popillia japonica</name>
    <name type="common">Japanese beetle</name>
    <dbReference type="NCBI Taxonomy" id="7064"/>
    <lineage>
        <taxon>Eukaryota</taxon>
        <taxon>Metazoa</taxon>
        <taxon>Ecdysozoa</taxon>
        <taxon>Arthropoda</taxon>
        <taxon>Hexapoda</taxon>
        <taxon>Insecta</taxon>
        <taxon>Pterygota</taxon>
        <taxon>Neoptera</taxon>
        <taxon>Endopterygota</taxon>
        <taxon>Coleoptera</taxon>
        <taxon>Polyphaga</taxon>
        <taxon>Scarabaeiformia</taxon>
        <taxon>Scarabaeidae</taxon>
        <taxon>Rutelinae</taxon>
        <taxon>Popillia</taxon>
    </lineage>
</organism>
<dbReference type="Proteomes" id="UP001458880">
    <property type="component" value="Unassembled WGS sequence"/>
</dbReference>
<accession>A0AAW1LJ00</accession>
<name>A0AAW1LJ00_POPJA</name>
<keyword evidence="2" id="KW-1185">Reference proteome</keyword>
<evidence type="ECO:0000313" key="1">
    <source>
        <dbReference type="EMBL" id="KAK9736388.1"/>
    </source>
</evidence>
<proteinExistence type="predicted"/>
<reference evidence="1 2" key="1">
    <citation type="journal article" date="2024" name="BMC Genomics">
        <title>De novo assembly and annotation of Popillia japonica's genome with initial clues to its potential as an invasive pest.</title>
        <authorList>
            <person name="Cucini C."/>
            <person name="Boschi S."/>
            <person name="Funari R."/>
            <person name="Cardaioli E."/>
            <person name="Iannotti N."/>
            <person name="Marturano G."/>
            <person name="Paoli F."/>
            <person name="Bruttini M."/>
            <person name="Carapelli A."/>
            <person name="Frati F."/>
            <person name="Nardi F."/>
        </authorList>
    </citation>
    <scope>NUCLEOTIDE SEQUENCE [LARGE SCALE GENOMIC DNA]</scope>
    <source>
        <strain evidence="1">DMR45628</strain>
    </source>
</reference>
<gene>
    <name evidence="1" type="ORF">QE152_g12532</name>
</gene>
<dbReference type="AlphaFoldDB" id="A0AAW1LJ00"/>